<organism evidence="7 8">
    <name type="scientific">Rheinheimera tilapiae</name>
    <dbReference type="NCBI Taxonomy" id="875043"/>
    <lineage>
        <taxon>Bacteria</taxon>
        <taxon>Pseudomonadati</taxon>
        <taxon>Pseudomonadota</taxon>
        <taxon>Gammaproteobacteria</taxon>
        <taxon>Chromatiales</taxon>
        <taxon>Chromatiaceae</taxon>
        <taxon>Rheinheimera</taxon>
    </lineage>
</organism>
<evidence type="ECO:0000313" key="8">
    <source>
        <dbReference type="Proteomes" id="UP001589813"/>
    </source>
</evidence>
<keyword evidence="2" id="KW-0479">Metal-binding</keyword>
<reference evidence="7 8" key="1">
    <citation type="submission" date="2024-09" db="EMBL/GenBank/DDBJ databases">
        <authorList>
            <person name="Sun Q."/>
            <person name="Mori K."/>
        </authorList>
    </citation>
    <scope>NUCLEOTIDE SEQUENCE [LARGE SCALE GENOMIC DNA]</scope>
    <source>
        <strain evidence="7 8">KCTC 23315</strain>
    </source>
</reference>
<accession>A0ABV6BGE6</accession>
<protein>
    <submittedName>
        <fullName evidence="7">JmjC domain-containing protein</fullName>
    </submittedName>
</protein>
<evidence type="ECO:0000259" key="6">
    <source>
        <dbReference type="PROSITE" id="PS51184"/>
    </source>
</evidence>
<evidence type="ECO:0000256" key="1">
    <source>
        <dbReference type="ARBA" id="ARBA00001954"/>
    </source>
</evidence>
<gene>
    <name evidence="7" type="ORF">ACFFJP_16765</name>
</gene>
<dbReference type="RefSeq" id="WP_377246810.1">
    <property type="nucleotide sequence ID" value="NZ_JBHLXP010000005.1"/>
</dbReference>
<evidence type="ECO:0000256" key="5">
    <source>
        <dbReference type="ARBA" id="ARBA00023004"/>
    </source>
</evidence>
<dbReference type="InterPro" id="IPR003347">
    <property type="entry name" value="JmjC_dom"/>
</dbReference>
<dbReference type="PANTHER" id="PTHR13096">
    <property type="entry name" value="MINA53 MYC INDUCED NUCLEAR ANTIGEN"/>
    <property type="match status" value="1"/>
</dbReference>
<comment type="cofactor">
    <cofactor evidence="1">
        <name>Fe(2+)</name>
        <dbReference type="ChEBI" id="CHEBI:29033"/>
    </cofactor>
</comment>
<dbReference type="EMBL" id="JBHLXP010000005">
    <property type="protein sequence ID" value="MFC0049956.1"/>
    <property type="molecule type" value="Genomic_DNA"/>
</dbReference>
<name>A0ABV6BGE6_9GAMM</name>
<feature type="domain" description="JmjC" evidence="6">
    <location>
        <begin position="95"/>
        <end position="223"/>
    </location>
</feature>
<keyword evidence="5" id="KW-0408">Iron</keyword>
<dbReference type="Proteomes" id="UP001589813">
    <property type="component" value="Unassembled WGS sequence"/>
</dbReference>
<dbReference type="PANTHER" id="PTHR13096:SF8">
    <property type="entry name" value="RIBOSOMAL OXYGENASE 1"/>
    <property type="match status" value="1"/>
</dbReference>
<dbReference type="SMART" id="SM00558">
    <property type="entry name" value="JmjC"/>
    <property type="match status" value="1"/>
</dbReference>
<comment type="caution">
    <text evidence="7">The sequence shown here is derived from an EMBL/GenBank/DDBJ whole genome shotgun (WGS) entry which is preliminary data.</text>
</comment>
<evidence type="ECO:0000256" key="2">
    <source>
        <dbReference type="ARBA" id="ARBA00022723"/>
    </source>
</evidence>
<dbReference type="Gene3D" id="2.60.120.650">
    <property type="entry name" value="Cupin"/>
    <property type="match status" value="1"/>
</dbReference>
<dbReference type="SUPFAM" id="SSF51197">
    <property type="entry name" value="Clavaminate synthase-like"/>
    <property type="match status" value="1"/>
</dbReference>
<dbReference type="Pfam" id="PF20514">
    <property type="entry name" value="WHD_ROXA"/>
    <property type="match status" value="1"/>
</dbReference>
<dbReference type="InterPro" id="IPR046799">
    <property type="entry name" value="ROXA-like_wH"/>
</dbReference>
<proteinExistence type="predicted"/>
<keyword evidence="8" id="KW-1185">Reference proteome</keyword>
<evidence type="ECO:0000256" key="4">
    <source>
        <dbReference type="ARBA" id="ARBA00023002"/>
    </source>
</evidence>
<keyword evidence="3" id="KW-0223">Dioxygenase</keyword>
<keyword evidence="4" id="KW-0560">Oxidoreductase</keyword>
<dbReference type="Gene3D" id="3.40.366.30">
    <property type="entry name" value="50S ribosomal protein L16 arginine hydroxylase, Chain A, Domain 2"/>
    <property type="match status" value="1"/>
</dbReference>
<dbReference type="InterPro" id="IPR039994">
    <property type="entry name" value="NO66-like"/>
</dbReference>
<evidence type="ECO:0000313" key="7">
    <source>
        <dbReference type="EMBL" id="MFC0049956.1"/>
    </source>
</evidence>
<dbReference type="Pfam" id="PF08007">
    <property type="entry name" value="JmjC_2"/>
    <property type="match status" value="1"/>
</dbReference>
<evidence type="ECO:0000256" key="3">
    <source>
        <dbReference type="ARBA" id="ARBA00022964"/>
    </source>
</evidence>
<dbReference type="PROSITE" id="PS51184">
    <property type="entry name" value="JMJC"/>
    <property type="match status" value="1"/>
</dbReference>
<sequence>MYKLHLGQLSAAEFMAEYWQKKPVLLKGGFANFVDPLTPDELAGLAIEEEIESRIVAQTSPGQWQLETGPFQDYSPFGEQGWTLLVQAVDHWHPEAAQLIEPFRFIPNWRIDDLMVSYSTPGGGVGPHLDQYDVFIIQGQGKRHWRVGMPDASLQPICPHPRLLQVTPFVDCIDVITEPGDILYIPPGCPHDGISVDASLSYSVGFRAPAQKDLLTGLADYLIEQDQSGSRYTDPQRLPLTDIGRISDSDLDQVQQLLLGLVNNRALLASYFGSYISHAKHELDATEPEPHYAVDEIIEYLEEGSVLARLGGLRICYHQAGSADDIQLFINGLTITLPAAALQFVQLLSEQVQLDETACQWIAADQNRAGLLTELINLGYWYFVE</sequence>